<accession>A0A1V2T8S8</accession>
<dbReference type="AlphaFoldDB" id="A0A1V2T8S8"/>
<feature type="region of interest" description="Disordered" evidence="1">
    <location>
        <begin position="1"/>
        <end position="21"/>
    </location>
</feature>
<evidence type="ECO:0000313" key="3">
    <source>
        <dbReference type="Proteomes" id="UP000188836"/>
    </source>
</evidence>
<protein>
    <submittedName>
        <fullName evidence="2">Uncharacterized protein</fullName>
    </submittedName>
</protein>
<comment type="caution">
    <text evidence="2">The sequence shown here is derived from an EMBL/GenBank/DDBJ whole genome shotgun (WGS) entry which is preliminary data.</text>
</comment>
<proteinExistence type="predicted"/>
<gene>
    <name evidence="2" type="ORF">B0T46_25780</name>
</gene>
<dbReference type="EMBL" id="MUMY01000048">
    <property type="protein sequence ID" value="ONM45926.1"/>
    <property type="molecule type" value="Genomic_DNA"/>
</dbReference>
<sequence>MDRSAGEAASSRWRTDTETDRLTQRLLPFQHSRHLTDEEVDRLAGLTGHIVDLDLRIDIDIDAELPQLGPTGYRPLRSATPSSDHAHV</sequence>
<reference evidence="2 3" key="1">
    <citation type="journal article" date="2016" name="Antonie Van Leeuwenhoek">
        <title>Nocardia donostiensis sp. nov., isolated from human respiratory specimens.</title>
        <authorList>
            <person name="Ercibengoa M."/>
            <person name="Bell M."/>
            <person name="Marimon J.M."/>
            <person name="Humrighouse B."/>
            <person name="Klenk H.P."/>
            <person name="Potter G."/>
            <person name="Perez-Trallero E."/>
        </authorList>
    </citation>
    <scope>NUCLEOTIDE SEQUENCE [LARGE SCALE GENOMIC DNA]</scope>
    <source>
        <strain evidence="2 3">X1655</strain>
    </source>
</reference>
<evidence type="ECO:0000256" key="1">
    <source>
        <dbReference type="SAM" id="MobiDB-lite"/>
    </source>
</evidence>
<name>A0A1V2T8S8_9NOCA</name>
<organism evidence="2 3">
    <name type="scientific">Nocardia donostiensis</name>
    <dbReference type="NCBI Taxonomy" id="1538463"/>
    <lineage>
        <taxon>Bacteria</taxon>
        <taxon>Bacillati</taxon>
        <taxon>Actinomycetota</taxon>
        <taxon>Actinomycetes</taxon>
        <taxon>Mycobacteriales</taxon>
        <taxon>Nocardiaceae</taxon>
        <taxon>Nocardia</taxon>
    </lineage>
</organism>
<dbReference type="RefSeq" id="WP_077121966.1">
    <property type="nucleotide sequence ID" value="NZ_LOKT01000026.1"/>
</dbReference>
<feature type="compositionally biased region" description="Polar residues" evidence="1">
    <location>
        <begin position="79"/>
        <end position="88"/>
    </location>
</feature>
<feature type="region of interest" description="Disordered" evidence="1">
    <location>
        <begin position="65"/>
        <end position="88"/>
    </location>
</feature>
<keyword evidence="3" id="KW-1185">Reference proteome</keyword>
<evidence type="ECO:0000313" key="2">
    <source>
        <dbReference type="EMBL" id="ONM45926.1"/>
    </source>
</evidence>
<dbReference type="Proteomes" id="UP000188836">
    <property type="component" value="Unassembled WGS sequence"/>
</dbReference>